<dbReference type="EMBL" id="CP058649">
    <property type="protein sequence ID" value="QUI22109.1"/>
    <property type="molecule type" value="Genomic_DNA"/>
</dbReference>
<evidence type="ECO:0000256" key="5">
    <source>
        <dbReference type="ARBA" id="ARBA00023235"/>
    </source>
</evidence>
<dbReference type="InterPro" id="IPR050245">
    <property type="entry name" value="PrsA_foldase"/>
</dbReference>
<accession>A0A8J8SG78</accession>
<feature type="transmembrane region" description="Helical" evidence="6">
    <location>
        <begin position="10"/>
        <end position="27"/>
    </location>
</feature>
<evidence type="ECO:0000256" key="4">
    <source>
        <dbReference type="ARBA" id="ARBA00023110"/>
    </source>
</evidence>
<dbReference type="AlphaFoldDB" id="A0A8J8SG78"/>
<keyword evidence="8" id="KW-1185">Reference proteome</keyword>
<dbReference type="InterPro" id="IPR027304">
    <property type="entry name" value="Trigger_fact/SurA_dom_sf"/>
</dbReference>
<evidence type="ECO:0000313" key="8">
    <source>
        <dbReference type="Proteomes" id="UP000683246"/>
    </source>
</evidence>
<sequence>MKTIPSGKKIIVLSISMFTVMILIWRVNSVSYSGWDATLVTVNHEPVTQREFKQVLSKQRSDVYSYFQRKYGASDNKDFWTHNYEGEVPIEIARKRALDTIVRIKVEQLLAREKGVMDNIHDAHFLKKLKNENKRRQEAVANNQVIYGPTTYSESGYFQYIHSNMVLRVKQLMMEENISMETLRHFYEDRKETYRLEDQIRIHKIAISLLDEAGHDDQKIKEKSQEQLKIMKDQWAHGVYYDDFLNKYKHTDHLDMTYEEVTFDKNDPNLQERVDHVYDISKTLTIGQVSSIIEDKDSVAIIKVVAIEPQGYRPLDEVMYHVQSSYIDETYQQLIDQLVKEADVRIHENMYKKIKLR</sequence>
<keyword evidence="6" id="KW-0812">Transmembrane</keyword>
<evidence type="ECO:0000256" key="2">
    <source>
        <dbReference type="ARBA" id="ARBA00013194"/>
    </source>
</evidence>
<proteinExistence type="predicted"/>
<reference evidence="7" key="1">
    <citation type="submission" date="2020-07" db="EMBL/GenBank/DDBJ databases">
        <title>Vallitalea pronyensis genome.</title>
        <authorList>
            <person name="Postec A."/>
        </authorList>
    </citation>
    <scope>NUCLEOTIDE SEQUENCE</scope>
    <source>
        <strain evidence="7">FatNI3</strain>
    </source>
</reference>
<organism evidence="7 8">
    <name type="scientific">Vallitalea pronyensis</name>
    <dbReference type="NCBI Taxonomy" id="1348613"/>
    <lineage>
        <taxon>Bacteria</taxon>
        <taxon>Bacillati</taxon>
        <taxon>Bacillota</taxon>
        <taxon>Clostridia</taxon>
        <taxon>Lachnospirales</taxon>
        <taxon>Vallitaleaceae</taxon>
        <taxon>Vallitalea</taxon>
    </lineage>
</organism>
<keyword evidence="4" id="KW-0697">Rotamase</keyword>
<dbReference type="RefSeq" id="WP_212697587.1">
    <property type="nucleotide sequence ID" value="NZ_CP058649.1"/>
</dbReference>
<dbReference type="SUPFAM" id="SSF109998">
    <property type="entry name" value="Triger factor/SurA peptide-binding domain-like"/>
    <property type="match status" value="1"/>
</dbReference>
<dbReference type="EC" id="5.2.1.8" evidence="2"/>
<evidence type="ECO:0000256" key="1">
    <source>
        <dbReference type="ARBA" id="ARBA00000971"/>
    </source>
</evidence>
<protein>
    <recommendedName>
        <fullName evidence="2">peptidylprolyl isomerase</fullName>
        <ecNumber evidence="2">5.2.1.8</ecNumber>
    </recommendedName>
</protein>
<dbReference type="Proteomes" id="UP000683246">
    <property type="component" value="Chromosome"/>
</dbReference>
<comment type="catalytic activity">
    <reaction evidence="1">
        <text>[protein]-peptidylproline (omega=180) = [protein]-peptidylproline (omega=0)</text>
        <dbReference type="Rhea" id="RHEA:16237"/>
        <dbReference type="Rhea" id="RHEA-COMP:10747"/>
        <dbReference type="Rhea" id="RHEA-COMP:10748"/>
        <dbReference type="ChEBI" id="CHEBI:83833"/>
        <dbReference type="ChEBI" id="CHEBI:83834"/>
        <dbReference type="EC" id="5.2.1.8"/>
    </reaction>
</comment>
<evidence type="ECO:0000256" key="3">
    <source>
        <dbReference type="ARBA" id="ARBA00022729"/>
    </source>
</evidence>
<keyword evidence="6" id="KW-1133">Transmembrane helix</keyword>
<keyword evidence="5 7" id="KW-0413">Isomerase</keyword>
<dbReference type="PANTHER" id="PTHR47245:SF1">
    <property type="entry name" value="FOLDASE PROTEIN PRSA"/>
    <property type="match status" value="1"/>
</dbReference>
<dbReference type="KEGG" id="vpy:HZI73_07260"/>
<name>A0A8J8SG78_9FIRM</name>
<dbReference type="GO" id="GO:0003755">
    <property type="term" value="F:peptidyl-prolyl cis-trans isomerase activity"/>
    <property type="evidence" value="ECO:0007669"/>
    <property type="project" value="UniProtKB-KW"/>
</dbReference>
<gene>
    <name evidence="7" type="ORF">HZI73_07260</name>
</gene>
<evidence type="ECO:0000256" key="6">
    <source>
        <dbReference type="SAM" id="Phobius"/>
    </source>
</evidence>
<dbReference type="PANTHER" id="PTHR47245">
    <property type="entry name" value="PEPTIDYLPROLYL ISOMERASE"/>
    <property type="match status" value="1"/>
</dbReference>
<keyword evidence="3" id="KW-0732">Signal</keyword>
<keyword evidence="6" id="KW-0472">Membrane</keyword>
<evidence type="ECO:0000313" key="7">
    <source>
        <dbReference type="EMBL" id="QUI22109.1"/>
    </source>
</evidence>